<organism evidence="2 3">
    <name type="scientific">Luteimonas salinisoli</name>
    <dbReference type="NCBI Taxonomy" id="2752307"/>
    <lineage>
        <taxon>Bacteria</taxon>
        <taxon>Pseudomonadati</taxon>
        <taxon>Pseudomonadota</taxon>
        <taxon>Gammaproteobacteria</taxon>
        <taxon>Lysobacterales</taxon>
        <taxon>Lysobacteraceae</taxon>
        <taxon>Luteimonas</taxon>
    </lineage>
</organism>
<accession>A0A853JF14</accession>
<name>A0A853JF14_9GAMM</name>
<dbReference type="RefSeq" id="WP_180678917.1">
    <property type="nucleotide sequence ID" value="NZ_JACCKA010000072.1"/>
</dbReference>
<dbReference type="Proteomes" id="UP000578091">
    <property type="component" value="Unassembled WGS sequence"/>
</dbReference>
<proteinExistence type="predicted"/>
<feature type="transmembrane region" description="Helical" evidence="1">
    <location>
        <begin position="12"/>
        <end position="35"/>
    </location>
</feature>
<dbReference type="EMBL" id="JACCKA010000072">
    <property type="protein sequence ID" value="NZA27140.1"/>
    <property type="molecule type" value="Genomic_DNA"/>
</dbReference>
<keyword evidence="1" id="KW-0812">Transmembrane</keyword>
<evidence type="ECO:0000313" key="3">
    <source>
        <dbReference type="Proteomes" id="UP000578091"/>
    </source>
</evidence>
<keyword evidence="1" id="KW-0472">Membrane</keyword>
<protein>
    <submittedName>
        <fullName evidence="2">Uncharacterized protein</fullName>
    </submittedName>
</protein>
<evidence type="ECO:0000256" key="1">
    <source>
        <dbReference type="SAM" id="Phobius"/>
    </source>
</evidence>
<comment type="caution">
    <text evidence="2">The sequence shown here is derived from an EMBL/GenBank/DDBJ whole genome shotgun (WGS) entry which is preliminary data.</text>
</comment>
<keyword evidence="1" id="KW-1133">Transmembrane helix</keyword>
<keyword evidence="3" id="KW-1185">Reference proteome</keyword>
<dbReference type="AlphaFoldDB" id="A0A853JF14"/>
<feature type="transmembrane region" description="Helical" evidence="1">
    <location>
        <begin position="47"/>
        <end position="66"/>
    </location>
</feature>
<reference evidence="2 3" key="1">
    <citation type="submission" date="2020-07" db="EMBL/GenBank/DDBJ databases">
        <title>Luteimonas sp. SJ-92.</title>
        <authorList>
            <person name="Huang X.-X."/>
            <person name="Xu L."/>
            <person name="Sun J.-Q."/>
        </authorList>
    </citation>
    <scope>NUCLEOTIDE SEQUENCE [LARGE SCALE GENOMIC DNA]</scope>
    <source>
        <strain evidence="2 3">SJ-92</strain>
    </source>
</reference>
<gene>
    <name evidence="2" type="ORF">H0E84_12190</name>
</gene>
<feature type="transmembrane region" description="Helical" evidence="1">
    <location>
        <begin position="106"/>
        <end position="128"/>
    </location>
</feature>
<sequence length="139" mass="14526">MSLQRIFADPKFPPRLLLVDALATGATALLLLAAADLLAPLLQLPAGLQRTAGLICVPFVLWLLALSRRPTVPRGAMAAVVAINLAWVAGSAWVAFGGTWQPSPLGIAFVSAQALVVLVFAELGWFGLRATRPAPPVPA</sequence>
<feature type="transmembrane region" description="Helical" evidence="1">
    <location>
        <begin position="78"/>
        <end position="100"/>
    </location>
</feature>
<evidence type="ECO:0000313" key="2">
    <source>
        <dbReference type="EMBL" id="NZA27140.1"/>
    </source>
</evidence>